<protein>
    <submittedName>
        <fullName evidence="1">Unannotated protein</fullName>
    </submittedName>
</protein>
<dbReference type="AlphaFoldDB" id="A0A6J7CV84"/>
<gene>
    <name evidence="1" type="ORF">UFOPK3339_00447</name>
</gene>
<proteinExistence type="predicted"/>
<reference evidence="1" key="1">
    <citation type="submission" date="2020-05" db="EMBL/GenBank/DDBJ databases">
        <authorList>
            <person name="Chiriac C."/>
            <person name="Salcher M."/>
            <person name="Ghai R."/>
            <person name="Kavagutti S V."/>
        </authorList>
    </citation>
    <scope>NUCLEOTIDE SEQUENCE</scope>
</reference>
<organism evidence="1">
    <name type="scientific">freshwater metagenome</name>
    <dbReference type="NCBI Taxonomy" id="449393"/>
    <lineage>
        <taxon>unclassified sequences</taxon>
        <taxon>metagenomes</taxon>
        <taxon>ecological metagenomes</taxon>
    </lineage>
</organism>
<accession>A0A6J7CV84</accession>
<sequence>MNGQTTTVSDSLVRTQFHLAANVGLNLTAQVTFDLEVGVDVVTQSDQLFVGEVLDADVLVDFGLVENLNRPGTANAVNVGECDFHALVAGNIYSSETCHEAAPSD</sequence>
<name>A0A6J7CV84_9ZZZZ</name>
<dbReference type="EMBL" id="CAFBLF010000049">
    <property type="protein sequence ID" value="CAB4861836.1"/>
    <property type="molecule type" value="Genomic_DNA"/>
</dbReference>
<evidence type="ECO:0000313" key="1">
    <source>
        <dbReference type="EMBL" id="CAB4861836.1"/>
    </source>
</evidence>